<evidence type="ECO:0000256" key="6">
    <source>
        <dbReference type="HAMAP-Rule" id="MF_00867"/>
    </source>
</evidence>
<dbReference type="AlphaFoldDB" id="A0A9D1I8C5"/>
<comment type="subcellular location">
    <subcellularLocation>
        <location evidence="6">Cytoplasm</location>
    </subcellularLocation>
</comment>
<dbReference type="SMART" id="SM00393">
    <property type="entry name" value="R3H"/>
    <property type="match status" value="1"/>
</dbReference>
<dbReference type="GO" id="GO:0003723">
    <property type="term" value="F:RNA binding"/>
    <property type="evidence" value="ECO:0007669"/>
    <property type="project" value="UniProtKB-UniRule"/>
</dbReference>
<evidence type="ECO:0000313" key="8">
    <source>
        <dbReference type="EMBL" id="HIU30011.1"/>
    </source>
</evidence>
<dbReference type="NCBIfam" id="NF041568">
    <property type="entry name" value="Jag_EloR"/>
    <property type="match status" value="1"/>
</dbReference>
<evidence type="ECO:0000259" key="7">
    <source>
        <dbReference type="PROSITE" id="PS51061"/>
    </source>
</evidence>
<dbReference type="Gene3D" id="3.30.30.80">
    <property type="entry name" value="probable RNA-binding protein from clostridium symbiosum atcc 14940"/>
    <property type="match status" value="1"/>
</dbReference>
<feature type="region of interest" description="Jag_N domain" evidence="6">
    <location>
        <begin position="6"/>
        <end position="56"/>
    </location>
</feature>
<dbReference type="Gene3D" id="3.30.300.20">
    <property type="match status" value="1"/>
</dbReference>
<dbReference type="InterPro" id="IPR038247">
    <property type="entry name" value="Jag_N_dom_sf"/>
</dbReference>
<dbReference type="PANTHER" id="PTHR35800">
    <property type="entry name" value="PROTEIN JAG"/>
    <property type="match status" value="1"/>
</dbReference>
<keyword evidence="3 6" id="KW-0133">Cell shape</keyword>
<dbReference type="CDD" id="cd02414">
    <property type="entry name" value="KH-II_Jag"/>
    <property type="match status" value="1"/>
</dbReference>
<evidence type="ECO:0000256" key="1">
    <source>
        <dbReference type="ARBA" id="ARBA00022490"/>
    </source>
</evidence>
<dbReference type="CDD" id="cd02644">
    <property type="entry name" value="R3H_jag"/>
    <property type="match status" value="1"/>
</dbReference>
<dbReference type="GO" id="GO:0071555">
    <property type="term" value="P:cell wall organization"/>
    <property type="evidence" value="ECO:0007669"/>
    <property type="project" value="UniProtKB-KW"/>
</dbReference>
<dbReference type="InterPro" id="IPR001374">
    <property type="entry name" value="R3H_dom"/>
</dbReference>
<dbReference type="InterPro" id="IPR034079">
    <property type="entry name" value="R3H_KhpB"/>
</dbReference>
<keyword evidence="5 6" id="KW-0961">Cell wall biogenesis/degradation</keyword>
<reference evidence="8" key="1">
    <citation type="submission" date="2020-10" db="EMBL/GenBank/DDBJ databases">
        <authorList>
            <person name="Gilroy R."/>
        </authorList>
    </citation>
    <scope>NUCLEOTIDE SEQUENCE</scope>
    <source>
        <strain evidence="8">CHK195-4489</strain>
    </source>
</reference>
<comment type="domain">
    <text evidence="6">Has an N-terminal Jag-N domain and 2 RNA-binding domains (KH and R3H).</text>
</comment>
<evidence type="ECO:0000256" key="4">
    <source>
        <dbReference type="ARBA" id="ARBA00023186"/>
    </source>
</evidence>
<dbReference type="PROSITE" id="PS51061">
    <property type="entry name" value="R3H"/>
    <property type="match status" value="1"/>
</dbReference>
<reference evidence="8" key="2">
    <citation type="journal article" date="2021" name="PeerJ">
        <title>Extensive microbial diversity within the chicken gut microbiome revealed by metagenomics and culture.</title>
        <authorList>
            <person name="Gilroy R."/>
            <person name="Ravi A."/>
            <person name="Getino M."/>
            <person name="Pursley I."/>
            <person name="Horton D.L."/>
            <person name="Alikhan N.F."/>
            <person name="Baker D."/>
            <person name="Gharbi K."/>
            <person name="Hall N."/>
            <person name="Watson M."/>
            <person name="Adriaenssens E.M."/>
            <person name="Foster-Nyarko E."/>
            <person name="Jarju S."/>
            <person name="Secka A."/>
            <person name="Antonio M."/>
            <person name="Oren A."/>
            <person name="Chaudhuri R.R."/>
            <person name="La Ragione R."/>
            <person name="Hildebrand F."/>
            <person name="Pallen M.J."/>
        </authorList>
    </citation>
    <scope>NUCLEOTIDE SEQUENCE</scope>
    <source>
        <strain evidence="8">CHK195-4489</strain>
    </source>
</reference>
<evidence type="ECO:0000256" key="3">
    <source>
        <dbReference type="ARBA" id="ARBA00022960"/>
    </source>
</evidence>
<organism evidence="8 9">
    <name type="scientific">Candidatus Egerieisoma faecipullorum</name>
    <dbReference type="NCBI Taxonomy" id="2840963"/>
    <lineage>
        <taxon>Bacteria</taxon>
        <taxon>Bacillati</taxon>
        <taxon>Bacillota</taxon>
        <taxon>Clostridia</taxon>
        <taxon>Eubacteriales</taxon>
        <taxon>Clostridiaceae</taxon>
        <taxon>Clostridiaceae incertae sedis</taxon>
        <taxon>Candidatus Egerieisoma</taxon>
    </lineage>
</organism>
<gene>
    <name evidence="6" type="primary">khpB</name>
    <name evidence="6" type="synonym">eloR</name>
    <name evidence="8" type="ORF">IAD50_06935</name>
</gene>
<dbReference type="InterPro" id="IPR038008">
    <property type="entry name" value="Jag_KH"/>
</dbReference>
<comment type="subunit">
    <text evidence="6">Forms a complex with KhpA.</text>
</comment>
<dbReference type="Gene3D" id="3.30.1370.50">
    <property type="entry name" value="R3H-like domain"/>
    <property type="match status" value="1"/>
</dbReference>
<dbReference type="InterPro" id="IPR036867">
    <property type="entry name" value="R3H_dom_sf"/>
</dbReference>
<dbReference type="SUPFAM" id="SSF82708">
    <property type="entry name" value="R3H domain"/>
    <property type="match status" value="1"/>
</dbReference>
<keyword evidence="2 6" id="KW-0694">RNA-binding</keyword>
<dbReference type="Proteomes" id="UP000824089">
    <property type="component" value="Unassembled WGS sequence"/>
</dbReference>
<dbReference type="GO" id="GO:0009252">
    <property type="term" value="P:peptidoglycan biosynthetic process"/>
    <property type="evidence" value="ECO:0007669"/>
    <property type="project" value="UniProtKB-UniRule"/>
</dbReference>
<dbReference type="PANTHER" id="PTHR35800:SF1">
    <property type="entry name" value="RNA-BINDING PROTEIN KHPB"/>
    <property type="match status" value="1"/>
</dbReference>
<dbReference type="Pfam" id="PF01424">
    <property type="entry name" value="R3H"/>
    <property type="match status" value="1"/>
</dbReference>
<dbReference type="GO" id="GO:0008360">
    <property type="term" value="P:regulation of cell shape"/>
    <property type="evidence" value="ECO:0007669"/>
    <property type="project" value="UniProtKB-KW"/>
</dbReference>
<dbReference type="GO" id="GO:0005737">
    <property type="term" value="C:cytoplasm"/>
    <property type="evidence" value="ECO:0007669"/>
    <property type="project" value="UniProtKB-SubCell"/>
</dbReference>
<dbReference type="Pfam" id="PF13083">
    <property type="entry name" value="KH_KhpA-B"/>
    <property type="match status" value="1"/>
</dbReference>
<feature type="domain" description="R3H" evidence="7">
    <location>
        <begin position="148"/>
        <end position="214"/>
    </location>
</feature>
<dbReference type="InterPro" id="IPR039247">
    <property type="entry name" value="KhpB"/>
</dbReference>
<name>A0A9D1I8C5_9CLOT</name>
<comment type="caution">
    <text evidence="8">The sequence shown here is derived from an EMBL/GenBank/DDBJ whole genome shotgun (WGS) entry which is preliminary data.</text>
</comment>
<evidence type="ECO:0000256" key="2">
    <source>
        <dbReference type="ARBA" id="ARBA00022884"/>
    </source>
</evidence>
<dbReference type="EMBL" id="DVMM01000144">
    <property type="protein sequence ID" value="HIU30011.1"/>
    <property type="molecule type" value="Genomic_DNA"/>
</dbReference>
<dbReference type="InterPro" id="IPR015946">
    <property type="entry name" value="KH_dom-like_a/b"/>
</dbReference>
<proteinExistence type="inferred from homology"/>
<sequence>MPDFVEKEAKTVDEAIQLALDELNIELEDADVEILEEGSKAKLGIFGGKGAKVRVTVNIPDTKIVANFLDEIINRSRSEDDYPKYVITEKEEDGVNVIKVQISGNDVSHLIGRHGETLYAINYIASLLVNRNRNEFKRVYIDVENYRKHREETLVSIANRAAERVAKYKRPVSLDPMPASERRIIHSALQSNRNVVTESQGEEPNRCVVVKTRPYVKKI</sequence>
<dbReference type="InterPro" id="IPR032782">
    <property type="entry name" value="KhpB_N"/>
</dbReference>
<dbReference type="Pfam" id="PF14804">
    <property type="entry name" value="Jag_N"/>
    <property type="match status" value="1"/>
</dbReference>
<protein>
    <recommendedName>
        <fullName evidence="6">RNA-binding protein KhpB</fullName>
    </recommendedName>
    <alternativeName>
        <fullName evidence="6">RNA-binding protein EloR</fullName>
    </alternativeName>
</protein>
<dbReference type="SMART" id="SM01245">
    <property type="entry name" value="Jag_N"/>
    <property type="match status" value="1"/>
</dbReference>
<keyword evidence="4 6" id="KW-0143">Chaperone</keyword>
<comment type="similarity">
    <text evidence="6">Belongs to the KhpB RNA-binding protein family.</text>
</comment>
<keyword evidence="1 6" id="KW-0963">Cytoplasm</keyword>
<evidence type="ECO:0000313" key="9">
    <source>
        <dbReference type="Proteomes" id="UP000824089"/>
    </source>
</evidence>
<dbReference type="HAMAP" id="MF_00867">
    <property type="entry name" value="KhpB"/>
    <property type="match status" value="1"/>
</dbReference>
<accession>A0A9D1I8C5</accession>
<comment type="function">
    <text evidence="6">A probable RNA chaperone. Forms a complex with KhpA which binds to cellular RNA and controls its expression. Plays a role in peptidoglycan (PG) homeostasis and cell length regulation.</text>
</comment>
<evidence type="ECO:0000256" key="5">
    <source>
        <dbReference type="ARBA" id="ARBA00023316"/>
    </source>
</evidence>